<keyword evidence="3" id="KW-1185">Reference proteome</keyword>
<accession>A0A9P9ERV5</accession>
<feature type="non-terminal residue" evidence="2">
    <location>
        <position position="86"/>
    </location>
</feature>
<dbReference type="EMBL" id="JAGMUV010000009">
    <property type="protein sequence ID" value="KAH7143426.1"/>
    <property type="molecule type" value="Genomic_DNA"/>
</dbReference>
<evidence type="ECO:0000259" key="1">
    <source>
        <dbReference type="Pfam" id="PF08240"/>
    </source>
</evidence>
<dbReference type="Pfam" id="PF08240">
    <property type="entry name" value="ADH_N"/>
    <property type="match status" value="1"/>
</dbReference>
<protein>
    <submittedName>
        <fullName evidence="2">Chaperonin 10-like protein</fullName>
    </submittedName>
</protein>
<dbReference type="PANTHER" id="PTHR45033">
    <property type="match status" value="1"/>
</dbReference>
<dbReference type="AlphaFoldDB" id="A0A9P9ERV5"/>
<proteinExistence type="predicted"/>
<evidence type="ECO:0000313" key="2">
    <source>
        <dbReference type="EMBL" id="KAH7143426.1"/>
    </source>
</evidence>
<dbReference type="InterPro" id="IPR052711">
    <property type="entry name" value="Zinc_ADH-like"/>
</dbReference>
<organism evidence="2 3">
    <name type="scientific">Dactylonectria macrodidyma</name>
    <dbReference type="NCBI Taxonomy" id="307937"/>
    <lineage>
        <taxon>Eukaryota</taxon>
        <taxon>Fungi</taxon>
        <taxon>Dikarya</taxon>
        <taxon>Ascomycota</taxon>
        <taxon>Pezizomycotina</taxon>
        <taxon>Sordariomycetes</taxon>
        <taxon>Hypocreomycetidae</taxon>
        <taxon>Hypocreales</taxon>
        <taxon>Nectriaceae</taxon>
        <taxon>Dactylonectria</taxon>
    </lineage>
</organism>
<gene>
    <name evidence="2" type="ORF">EDB81DRAFT_609524</name>
</gene>
<comment type="caution">
    <text evidence="2">The sequence shown here is derived from an EMBL/GenBank/DDBJ whole genome shotgun (WGS) entry which is preliminary data.</text>
</comment>
<sequence length="86" mass="9376">GFDCLTLREVPREPPKYGQILVRIRAVSLNWQGGILAVGTYPFPGPDAVVPGMTARVFLGIVEELGDGVTEWKVGDRVLANFTQGY</sequence>
<dbReference type="OrthoDB" id="3509362at2759"/>
<dbReference type="Gene3D" id="3.90.180.10">
    <property type="entry name" value="Medium-chain alcohol dehydrogenases, catalytic domain"/>
    <property type="match status" value="1"/>
</dbReference>
<dbReference type="SUPFAM" id="SSF50129">
    <property type="entry name" value="GroES-like"/>
    <property type="match status" value="1"/>
</dbReference>
<dbReference type="InterPro" id="IPR013154">
    <property type="entry name" value="ADH-like_N"/>
</dbReference>
<dbReference type="PANTHER" id="PTHR45033:SF2">
    <property type="entry name" value="ZINC-TYPE ALCOHOL DEHYDROGENASE-LIKE PROTEIN C1773.06C"/>
    <property type="match status" value="1"/>
</dbReference>
<feature type="non-terminal residue" evidence="2">
    <location>
        <position position="1"/>
    </location>
</feature>
<name>A0A9P9ERV5_9HYPO</name>
<dbReference type="Proteomes" id="UP000738349">
    <property type="component" value="Unassembled WGS sequence"/>
</dbReference>
<dbReference type="InterPro" id="IPR011032">
    <property type="entry name" value="GroES-like_sf"/>
</dbReference>
<feature type="domain" description="Alcohol dehydrogenase-like N-terminal" evidence="1">
    <location>
        <begin position="18"/>
        <end position="82"/>
    </location>
</feature>
<evidence type="ECO:0000313" key="3">
    <source>
        <dbReference type="Proteomes" id="UP000738349"/>
    </source>
</evidence>
<reference evidence="2" key="1">
    <citation type="journal article" date="2021" name="Nat. Commun.">
        <title>Genetic determinants of endophytism in the Arabidopsis root mycobiome.</title>
        <authorList>
            <person name="Mesny F."/>
            <person name="Miyauchi S."/>
            <person name="Thiergart T."/>
            <person name="Pickel B."/>
            <person name="Atanasova L."/>
            <person name="Karlsson M."/>
            <person name="Huettel B."/>
            <person name="Barry K.W."/>
            <person name="Haridas S."/>
            <person name="Chen C."/>
            <person name="Bauer D."/>
            <person name="Andreopoulos W."/>
            <person name="Pangilinan J."/>
            <person name="LaButti K."/>
            <person name="Riley R."/>
            <person name="Lipzen A."/>
            <person name="Clum A."/>
            <person name="Drula E."/>
            <person name="Henrissat B."/>
            <person name="Kohler A."/>
            <person name="Grigoriev I.V."/>
            <person name="Martin F.M."/>
            <person name="Hacquard S."/>
        </authorList>
    </citation>
    <scope>NUCLEOTIDE SEQUENCE</scope>
    <source>
        <strain evidence="2">MPI-CAGE-AT-0147</strain>
    </source>
</reference>